<name>A0A6A6H7W0_VIRVR</name>
<protein>
    <submittedName>
        <fullName evidence="2">Uncharacterized protein</fullName>
    </submittedName>
</protein>
<accession>A0A6A6H7W0</accession>
<proteinExistence type="predicted"/>
<organism evidence="2 3">
    <name type="scientific">Viridothelium virens</name>
    <name type="common">Speckled blister lichen</name>
    <name type="synonym">Trypethelium virens</name>
    <dbReference type="NCBI Taxonomy" id="1048519"/>
    <lineage>
        <taxon>Eukaryota</taxon>
        <taxon>Fungi</taxon>
        <taxon>Dikarya</taxon>
        <taxon>Ascomycota</taxon>
        <taxon>Pezizomycotina</taxon>
        <taxon>Dothideomycetes</taxon>
        <taxon>Dothideomycetes incertae sedis</taxon>
        <taxon>Trypetheliales</taxon>
        <taxon>Trypetheliaceae</taxon>
        <taxon>Viridothelium</taxon>
    </lineage>
</organism>
<evidence type="ECO:0000313" key="2">
    <source>
        <dbReference type="EMBL" id="KAF2233959.1"/>
    </source>
</evidence>
<gene>
    <name evidence="2" type="ORF">EV356DRAFT_533261</name>
</gene>
<dbReference type="EMBL" id="ML991802">
    <property type="protein sequence ID" value="KAF2233959.1"/>
    <property type="molecule type" value="Genomic_DNA"/>
</dbReference>
<reference evidence="2" key="1">
    <citation type="journal article" date="2020" name="Stud. Mycol.">
        <title>101 Dothideomycetes genomes: a test case for predicting lifestyles and emergence of pathogens.</title>
        <authorList>
            <person name="Haridas S."/>
            <person name="Albert R."/>
            <person name="Binder M."/>
            <person name="Bloem J."/>
            <person name="Labutti K."/>
            <person name="Salamov A."/>
            <person name="Andreopoulos B."/>
            <person name="Baker S."/>
            <person name="Barry K."/>
            <person name="Bills G."/>
            <person name="Bluhm B."/>
            <person name="Cannon C."/>
            <person name="Castanera R."/>
            <person name="Culley D."/>
            <person name="Daum C."/>
            <person name="Ezra D."/>
            <person name="Gonzalez J."/>
            <person name="Henrissat B."/>
            <person name="Kuo A."/>
            <person name="Liang C."/>
            <person name="Lipzen A."/>
            <person name="Lutzoni F."/>
            <person name="Magnuson J."/>
            <person name="Mondo S."/>
            <person name="Nolan M."/>
            <person name="Ohm R."/>
            <person name="Pangilinan J."/>
            <person name="Park H.-J."/>
            <person name="Ramirez L."/>
            <person name="Alfaro M."/>
            <person name="Sun H."/>
            <person name="Tritt A."/>
            <person name="Yoshinaga Y."/>
            <person name="Zwiers L.-H."/>
            <person name="Turgeon B."/>
            <person name="Goodwin S."/>
            <person name="Spatafora J."/>
            <person name="Crous P."/>
            <person name="Grigoriev I."/>
        </authorList>
    </citation>
    <scope>NUCLEOTIDE SEQUENCE</scope>
    <source>
        <strain evidence="2">Tuck. ex Michener</strain>
    </source>
</reference>
<dbReference type="OrthoDB" id="5354320at2759"/>
<evidence type="ECO:0000313" key="3">
    <source>
        <dbReference type="Proteomes" id="UP000800092"/>
    </source>
</evidence>
<keyword evidence="3" id="KW-1185">Reference proteome</keyword>
<evidence type="ECO:0000256" key="1">
    <source>
        <dbReference type="SAM" id="MobiDB-lite"/>
    </source>
</evidence>
<dbReference type="Proteomes" id="UP000800092">
    <property type="component" value="Unassembled WGS sequence"/>
</dbReference>
<dbReference type="AlphaFoldDB" id="A0A6A6H7W0"/>
<feature type="region of interest" description="Disordered" evidence="1">
    <location>
        <begin position="21"/>
        <end position="42"/>
    </location>
</feature>
<sequence>MTSSPPETSPSREEIARGVQQLRRGLSKGGWTPITPRQFTGLQDPGIKGAAWVSRVTYDRPSEDDMARVLQKAICELSGDTEVFTMPRIASIEAQWIGWRENTASDTPGSSYTEQENFSRLCEGAKSDKVIFYCYGGTFM</sequence>